<gene>
    <name evidence="1" type="ORF">FEF09_12120</name>
</gene>
<dbReference type="RefSeq" id="WP_146305356.1">
    <property type="nucleotide sequence ID" value="NZ_VOHS01000010.1"/>
</dbReference>
<evidence type="ECO:0000313" key="2">
    <source>
        <dbReference type="Proteomes" id="UP000318815"/>
    </source>
</evidence>
<dbReference type="AlphaFoldDB" id="A0A5C6LUD2"/>
<organism evidence="1 2">
    <name type="scientific">Chitinophaga pinensis</name>
    <dbReference type="NCBI Taxonomy" id="79329"/>
    <lineage>
        <taxon>Bacteria</taxon>
        <taxon>Pseudomonadati</taxon>
        <taxon>Bacteroidota</taxon>
        <taxon>Chitinophagia</taxon>
        <taxon>Chitinophagales</taxon>
        <taxon>Chitinophagaceae</taxon>
        <taxon>Chitinophaga</taxon>
    </lineage>
</organism>
<evidence type="ECO:0000313" key="1">
    <source>
        <dbReference type="EMBL" id="TWW00090.1"/>
    </source>
</evidence>
<accession>A0A5C6LUD2</accession>
<dbReference type="Proteomes" id="UP000318815">
    <property type="component" value="Unassembled WGS sequence"/>
</dbReference>
<proteinExistence type="predicted"/>
<name>A0A5C6LUD2_9BACT</name>
<comment type="caution">
    <text evidence="1">The sequence shown here is derived from an EMBL/GenBank/DDBJ whole genome shotgun (WGS) entry which is preliminary data.</text>
</comment>
<protein>
    <submittedName>
        <fullName evidence="1">Uncharacterized protein</fullName>
    </submittedName>
</protein>
<reference evidence="1 2" key="1">
    <citation type="submission" date="2019-08" db="EMBL/GenBank/DDBJ databases">
        <title>Whole genome sequencing of chitin degrading bacteria Chitinophaga pinensis YS16.</title>
        <authorList>
            <person name="Singh R.P."/>
            <person name="Manchanda G."/>
            <person name="Maurya I.K."/>
            <person name="Joshi N.K."/>
            <person name="Srivastava A.K."/>
        </authorList>
    </citation>
    <scope>NUCLEOTIDE SEQUENCE [LARGE SCALE GENOMIC DNA]</scope>
    <source>
        <strain evidence="1 2">YS-16</strain>
    </source>
</reference>
<sequence>MQDPRAIRNNWQLAQSRSLRQGEPLRLEFFPEGNVLIAGIANTVAFKALNKDNEPVDLKGQLYKDGKPVSAVETQHGGMGIIRFTPEADGAYVLRHEGKDFKLPPIAKDGIGLHLVRNQGDSLLFKLSSPRPKEQQVLLRIQVRGAVQVIAAGVLKDSLLMKIPIAELPSGVAEVTLFNEQQGILASRWYMCIMIRSSMCASAN</sequence>
<keyword evidence="2" id="KW-1185">Reference proteome</keyword>
<dbReference type="EMBL" id="VOHS01000010">
    <property type="protein sequence ID" value="TWW00090.1"/>
    <property type="molecule type" value="Genomic_DNA"/>
</dbReference>
<dbReference type="OrthoDB" id="609485at2"/>